<organism evidence="9 10">
    <name type="scientific">Janthinobacterium lividum</name>
    <dbReference type="NCBI Taxonomy" id="29581"/>
    <lineage>
        <taxon>Bacteria</taxon>
        <taxon>Pseudomonadati</taxon>
        <taxon>Pseudomonadota</taxon>
        <taxon>Betaproteobacteria</taxon>
        <taxon>Burkholderiales</taxon>
        <taxon>Oxalobacteraceae</taxon>
        <taxon>Janthinobacterium</taxon>
    </lineage>
</organism>
<feature type="domain" description="Acyltransferase 3" evidence="8">
    <location>
        <begin position="17"/>
        <end position="317"/>
    </location>
</feature>
<keyword evidence="9" id="KW-0808">Transferase</keyword>
<dbReference type="GO" id="GO:0005886">
    <property type="term" value="C:plasma membrane"/>
    <property type="evidence" value="ECO:0007669"/>
    <property type="project" value="UniProtKB-SubCell"/>
</dbReference>
<feature type="transmembrane region" description="Helical" evidence="7">
    <location>
        <begin position="277"/>
        <end position="295"/>
    </location>
</feature>
<keyword evidence="5 7" id="KW-1133">Transmembrane helix</keyword>
<proteinExistence type="inferred from homology"/>
<keyword evidence="6 7" id="KW-0472">Membrane</keyword>
<evidence type="ECO:0000256" key="1">
    <source>
        <dbReference type="ARBA" id="ARBA00004651"/>
    </source>
</evidence>
<accession>A0AAJ4MW58</accession>
<evidence type="ECO:0000256" key="7">
    <source>
        <dbReference type="SAM" id="Phobius"/>
    </source>
</evidence>
<dbReference type="Proteomes" id="UP000662821">
    <property type="component" value="Chromosome"/>
</dbReference>
<evidence type="ECO:0000256" key="6">
    <source>
        <dbReference type="ARBA" id="ARBA00023136"/>
    </source>
</evidence>
<dbReference type="RefSeq" id="WP_191909604.1">
    <property type="nucleotide sequence ID" value="NZ_CP071520.1"/>
</dbReference>
<evidence type="ECO:0000256" key="5">
    <source>
        <dbReference type="ARBA" id="ARBA00022989"/>
    </source>
</evidence>
<evidence type="ECO:0000256" key="3">
    <source>
        <dbReference type="ARBA" id="ARBA00022475"/>
    </source>
</evidence>
<name>A0AAJ4MW58_9BURK</name>
<dbReference type="GO" id="GO:0016413">
    <property type="term" value="F:O-acetyltransferase activity"/>
    <property type="evidence" value="ECO:0007669"/>
    <property type="project" value="TreeGrafter"/>
</dbReference>
<feature type="transmembrane region" description="Helical" evidence="7">
    <location>
        <begin position="301"/>
        <end position="320"/>
    </location>
</feature>
<evidence type="ECO:0000256" key="2">
    <source>
        <dbReference type="ARBA" id="ARBA00007400"/>
    </source>
</evidence>
<gene>
    <name evidence="9" type="ORF">J3P46_08300</name>
</gene>
<evidence type="ECO:0000259" key="8">
    <source>
        <dbReference type="Pfam" id="PF01757"/>
    </source>
</evidence>
<comment type="similarity">
    <text evidence="2">Belongs to the acyltransferase 3 family.</text>
</comment>
<feature type="transmembrane region" description="Helical" evidence="7">
    <location>
        <begin position="120"/>
        <end position="140"/>
    </location>
</feature>
<evidence type="ECO:0000313" key="10">
    <source>
        <dbReference type="Proteomes" id="UP000662821"/>
    </source>
</evidence>
<reference evidence="9 10" key="1">
    <citation type="submission" date="2021-03" db="EMBL/GenBank/DDBJ databases">
        <title>Draft genome sequence of Janthinobacterium sp. strain PLB02 isolated from infected primmorphs (Lubomirskia baicalensis).</title>
        <authorList>
            <person name="Chernogor L.I."/>
            <person name="Belikov S.I."/>
            <person name="Petrushin I.S."/>
        </authorList>
    </citation>
    <scope>NUCLEOTIDE SEQUENCE [LARGE SCALE GENOMIC DNA]</scope>
    <source>
        <strain evidence="9 10">PLB02</strain>
    </source>
</reference>
<dbReference type="EMBL" id="CP071520">
    <property type="protein sequence ID" value="QSX97902.1"/>
    <property type="molecule type" value="Genomic_DNA"/>
</dbReference>
<evidence type="ECO:0000256" key="4">
    <source>
        <dbReference type="ARBA" id="ARBA00022692"/>
    </source>
</evidence>
<feature type="transmembrane region" description="Helical" evidence="7">
    <location>
        <begin position="78"/>
        <end position="100"/>
    </location>
</feature>
<dbReference type="PANTHER" id="PTHR40074:SF2">
    <property type="entry name" value="O-ACETYLTRANSFERASE WECH"/>
    <property type="match status" value="1"/>
</dbReference>
<feature type="transmembrane region" description="Helical" evidence="7">
    <location>
        <begin position="22"/>
        <end position="43"/>
    </location>
</feature>
<sequence length="327" mass="35923">MGTLSPVNSTPSRDGVLDGFRMVLAVMVLALHAGSAAVGEGAYLTVNGLFRIAVPVFFIMNGYYFSKACTNRATFLSWLKKAAGIYVCWMVLYLPCYLHPQTLSGATAWAMLFATMVMGYHHLWYMAGLICGGILLYCLREQASIRLAAMATILFVMGGCLQYCRVYHNFSSSLLQNIVALNWTSRNFLFFGFPFLCAGFLIAKHAWRPRGLTAMASVAAAALLLVVLESHANYLLQGATKKSFDMLFALALAAPACFMVALHAPSHGSMLASRMSSAVYFIHPACLALAVYWGWQDWGSLTLAGLFLSLLASLPLMLLARRWRYIL</sequence>
<feature type="transmembrane region" description="Helical" evidence="7">
    <location>
        <begin position="214"/>
        <end position="234"/>
    </location>
</feature>
<keyword evidence="4 7" id="KW-0812">Transmembrane</keyword>
<feature type="transmembrane region" description="Helical" evidence="7">
    <location>
        <begin position="188"/>
        <end position="207"/>
    </location>
</feature>
<keyword evidence="3" id="KW-1003">Cell membrane</keyword>
<dbReference type="Pfam" id="PF01757">
    <property type="entry name" value="Acyl_transf_3"/>
    <property type="match status" value="1"/>
</dbReference>
<dbReference type="AlphaFoldDB" id="A0AAJ4MW58"/>
<dbReference type="PANTHER" id="PTHR40074">
    <property type="entry name" value="O-ACETYLTRANSFERASE WECH"/>
    <property type="match status" value="1"/>
</dbReference>
<dbReference type="GO" id="GO:0009246">
    <property type="term" value="P:enterobacterial common antigen biosynthetic process"/>
    <property type="evidence" value="ECO:0007669"/>
    <property type="project" value="TreeGrafter"/>
</dbReference>
<comment type="subcellular location">
    <subcellularLocation>
        <location evidence="1">Cell membrane</location>
        <topology evidence="1">Multi-pass membrane protein</topology>
    </subcellularLocation>
</comment>
<dbReference type="InterPro" id="IPR002656">
    <property type="entry name" value="Acyl_transf_3_dom"/>
</dbReference>
<feature type="transmembrane region" description="Helical" evidence="7">
    <location>
        <begin position="246"/>
        <end position="265"/>
    </location>
</feature>
<feature type="transmembrane region" description="Helical" evidence="7">
    <location>
        <begin position="147"/>
        <end position="168"/>
    </location>
</feature>
<keyword evidence="9" id="KW-0012">Acyltransferase</keyword>
<feature type="transmembrane region" description="Helical" evidence="7">
    <location>
        <begin position="49"/>
        <end position="66"/>
    </location>
</feature>
<evidence type="ECO:0000313" key="9">
    <source>
        <dbReference type="EMBL" id="QSX97902.1"/>
    </source>
</evidence>
<protein>
    <submittedName>
        <fullName evidence="9">Acyltransferase family protein</fullName>
    </submittedName>
</protein>